<feature type="domain" description="Transcription initiation factor TFIID component TAF4 C-terminal" evidence="11">
    <location>
        <begin position="643"/>
        <end position="957"/>
    </location>
</feature>
<feature type="compositionally biased region" description="Low complexity" evidence="9">
    <location>
        <begin position="287"/>
        <end position="313"/>
    </location>
</feature>
<evidence type="ECO:0000313" key="13">
    <source>
        <dbReference type="Proteomes" id="UP001149813"/>
    </source>
</evidence>
<evidence type="ECO:0000256" key="2">
    <source>
        <dbReference type="ARBA" id="ARBA00006178"/>
    </source>
</evidence>
<evidence type="ECO:0000256" key="7">
    <source>
        <dbReference type="ARBA" id="ARBA00025346"/>
    </source>
</evidence>
<feature type="region of interest" description="Disordered" evidence="9">
    <location>
        <begin position="184"/>
        <end position="328"/>
    </location>
</feature>
<dbReference type="InterPro" id="IPR007900">
    <property type="entry name" value="TAF4_C"/>
</dbReference>
<evidence type="ECO:0000256" key="9">
    <source>
        <dbReference type="SAM" id="MobiDB-lite"/>
    </source>
</evidence>
<evidence type="ECO:0000256" key="4">
    <source>
        <dbReference type="ARBA" id="ARBA00023015"/>
    </source>
</evidence>
<comment type="caution">
    <text evidence="12">The sequence shown here is derived from an EMBL/GenBank/DDBJ whole genome shotgun (WGS) entry which is preliminary data.</text>
</comment>
<comment type="function">
    <text evidence="7">Functions as a component of the DNA-binding general transcription factor complex TFIID. Binding of TFIID to a promoter (with or without TATA element) is the initial step in pre-initiation complex (PIC) formation. TFIID plays a key role in the regulation of gene expression by RNA polymerase II through different activities such as transcription activator interaction, core promoter recognition and selectivity, TFIIA and TFIIB interaction, chromatin modification (histone acetylation by TAF1), facilitation of DNA opening and initiation of transcription.</text>
</comment>
<dbReference type="EMBL" id="JANBOJ010000031">
    <property type="protein sequence ID" value="KAJ1724460.1"/>
    <property type="molecule type" value="Genomic_DNA"/>
</dbReference>
<evidence type="ECO:0000256" key="8">
    <source>
        <dbReference type="ARBA" id="ARBA00031747"/>
    </source>
</evidence>
<feature type="region of interest" description="Disordered" evidence="9">
    <location>
        <begin position="530"/>
        <end position="640"/>
    </location>
</feature>
<keyword evidence="4" id="KW-0805">Transcription regulation</keyword>
<dbReference type="CDD" id="cd08045">
    <property type="entry name" value="HFD_TAF4"/>
    <property type="match status" value="1"/>
</dbReference>
<comment type="subcellular location">
    <subcellularLocation>
        <location evidence="1">Nucleus</location>
    </subcellularLocation>
</comment>
<organism evidence="12 13">
    <name type="scientific">Coemansia erecta</name>
    <dbReference type="NCBI Taxonomy" id="147472"/>
    <lineage>
        <taxon>Eukaryota</taxon>
        <taxon>Fungi</taxon>
        <taxon>Fungi incertae sedis</taxon>
        <taxon>Zoopagomycota</taxon>
        <taxon>Kickxellomycotina</taxon>
        <taxon>Kickxellomycetes</taxon>
        <taxon>Kickxellales</taxon>
        <taxon>Kickxellaceae</taxon>
        <taxon>Coemansia</taxon>
    </lineage>
</organism>
<evidence type="ECO:0000256" key="10">
    <source>
        <dbReference type="SAM" id="SignalP"/>
    </source>
</evidence>
<feature type="region of interest" description="Disordered" evidence="9">
    <location>
        <begin position="829"/>
        <end position="874"/>
    </location>
</feature>
<dbReference type="GO" id="GO:0006367">
    <property type="term" value="P:transcription initiation at RNA polymerase II promoter"/>
    <property type="evidence" value="ECO:0007669"/>
    <property type="project" value="TreeGrafter"/>
</dbReference>
<evidence type="ECO:0000259" key="11">
    <source>
        <dbReference type="Pfam" id="PF05236"/>
    </source>
</evidence>
<gene>
    <name evidence="12" type="ORF">LPJ53_001301</name>
</gene>
<evidence type="ECO:0000256" key="3">
    <source>
        <dbReference type="ARBA" id="ARBA00017306"/>
    </source>
</evidence>
<dbReference type="PANTHER" id="PTHR15138">
    <property type="entry name" value="TRANSCRIPTION INITIATION FACTOR TFIID SUBUNIT 4"/>
    <property type="match status" value="1"/>
</dbReference>
<evidence type="ECO:0000256" key="1">
    <source>
        <dbReference type="ARBA" id="ARBA00004123"/>
    </source>
</evidence>
<feature type="region of interest" description="Disordered" evidence="9">
    <location>
        <begin position="392"/>
        <end position="435"/>
    </location>
</feature>
<protein>
    <recommendedName>
        <fullName evidence="3">Transcription initiation factor TFIID subunit 4</fullName>
    </recommendedName>
    <alternativeName>
        <fullName evidence="8">TBP-associated factor 4</fullName>
    </alternativeName>
</protein>
<reference evidence="12" key="1">
    <citation type="submission" date="2022-07" db="EMBL/GenBank/DDBJ databases">
        <title>Phylogenomic reconstructions and comparative analyses of Kickxellomycotina fungi.</title>
        <authorList>
            <person name="Reynolds N.K."/>
            <person name="Stajich J.E."/>
            <person name="Barry K."/>
            <person name="Grigoriev I.V."/>
            <person name="Crous P."/>
            <person name="Smith M.E."/>
        </authorList>
    </citation>
    <scope>NUCLEOTIDE SEQUENCE</scope>
    <source>
        <strain evidence="12">NBRC 32514</strain>
    </source>
</reference>
<dbReference type="AlphaFoldDB" id="A0A9W7Y4D3"/>
<feature type="chain" id="PRO_5040803082" description="Transcription initiation factor TFIID subunit 4" evidence="10">
    <location>
        <begin position="20"/>
        <end position="980"/>
    </location>
</feature>
<name>A0A9W7Y4D3_9FUNG</name>
<sequence>MAGAAASPLLALFGSDVAASVGTPQAGTPIDLSGLLPVSGLSGSSGATTGALTPLPLDADIDQLMKSLGDNVDATKVSDEDLDKLLGSISAGFSSGMPSAPVASGSSGSDALAALSRDFGIDLSTPVAMRGSAAGGPLGDVAGLAAGGSAFTPTPIAHSNSAVVAGSTPVAGPATASLSARPGQFSAMGQQQQLAMRPVAGRPPHPPSSHQPQQQHQQHRPVSAHSTPQHTPLLGVGPGRPAGGQPQHPQQRTASASGVTTPVSTGASTPTPSAHPAQRPPRPQNMAAAPRPGARPGRPMHAMQQAQQSHQQQPGVRAPGVRPGVRPAATEPSRWLANIMAALPPEQQERLAGLFRGLQTRTLDYATFARDAEAIIGPRFQSLLAIMRSQSGPPAGAAATRLPHPMQVQQPPPPRAVRPTAGDAQARPAAQHQPRPMHHMQLPHAAHVPLDVQALEAQMARWRQVITSPTVSSELLARLSLQFSAYGESLGAGNGDMAGLPEEARAQLLAQVARLQALIAQRQLGGTAAAAGPALGAQPESRAASPEARRRGRKKAGRPKRRGDAAGDAPAAKRARAAGSDGASDAEADTPAASSDESDADADADAGPVAQSPAPASRRPTKPARERERERSNGGGGGDAFSIDDVIGYTGVDLRAESEIILGGVAPHARVRARADDAAHRTGTRLVGGVHVAFDADLLAAAGLAPGALAESVVARACAAARIAHVAADVVPVLALALHERLRAHLELATAAAQHRARTQTLPPPPLDPATRQPMYKIAAHQDVRRQLAAVERRDRLRDQAREARVRERENAGDAAAAAGDSVAAAAASVAEDAAGDETAPAEDATGQPARRSRKREEAVPTAAYTSKNMPDDLRNKISNQTALRAAGAVRKAWMSAAPAGDSDMPATPLSSSSSAVAAAAVAGAPAPGTARATPLAGPLMLTVRDCLFSLERERVGRVRVGRGGGGRVLQQAYVRHLGE</sequence>
<feature type="compositionally biased region" description="Polar residues" evidence="9">
    <location>
        <begin position="247"/>
        <end position="272"/>
    </location>
</feature>
<feature type="compositionally biased region" description="Basic and acidic residues" evidence="9">
    <location>
        <begin position="623"/>
        <end position="632"/>
    </location>
</feature>
<dbReference type="GO" id="GO:0003677">
    <property type="term" value="F:DNA binding"/>
    <property type="evidence" value="ECO:0007669"/>
    <property type="project" value="TreeGrafter"/>
</dbReference>
<keyword evidence="13" id="KW-1185">Reference proteome</keyword>
<dbReference type="GO" id="GO:0016251">
    <property type="term" value="F:RNA polymerase II general transcription initiation factor activity"/>
    <property type="evidence" value="ECO:0007669"/>
    <property type="project" value="TreeGrafter"/>
</dbReference>
<keyword evidence="5" id="KW-0804">Transcription</keyword>
<feature type="compositionally biased region" description="Basic residues" evidence="9">
    <location>
        <begin position="550"/>
        <end position="561"/>
    </location>
</feature>
<feature type="compositionally biased region" description="Low complexity" evidence="9">
    <location>
        <begin position="530"/>
        <end position="546"/>
    </location>
</feature>
<dbReference type="PANTHER" id="PTHR15138:SF14">
    <property type="entry name" value="TRANSCRIPTION INITIATION FACTOR TFIID SUBUNIT 4"/>
    <property type="match status" value="1"/>
</dbReference>
<evidence type="ECO:0000313" key="12">
    <source>
        <dbReference type="EMBL" id="KAJ1724460.1"/>
    </source>
</evidence>
<dbReference type="Proteomes" id="UP001149813">
    <property type="component" value="Unassembled WGS sequence"/>
</dbReference>
<evidence type="ECO:0000256" key="6">
    <source>
        <dbReference type="ARBA" id="ARBA00023242"/>
    </source>
</evidence>
<keyword evidence="10" id="KW-0732">Signal</keyword>
<dbReference type="InterPro" id="IPR045144">
    <property type="entry name" value="TAF4"/>
</dbReference>
<keyword evidence="6" id="KW-0539">Nucleus</keyword>
<dbReference type="Pfam" id="PF05236">
    <property type="entry name" value="TAF4"/>
    <property type="match status" value="1"/>
</dbReference>
<dbReference type="GO" id="GO:0005669">
    <property type="term" value="C:transcription factor TFIID complex"/>
    <property type="evidence" value="ECO:0007669"/>
    <property type="project" value="InterPro"/>
</dbReference>
<proteinExistence type="inferred from homology"/>
<feature type="signal peptide" evidence="10">
    <location>
        <begin position="1"/>
        <end position="19"/>
    </location>
</feature>
<accession>A0A9W7Y4D3</accession>
<evidence type="ECO:0000256" key="5">
    <source>
        <dbReference type="ARBA" id="ARBA00023163"/>
    </source>
</evidence>
<feature type="compositionally biased region" description="Low complexity" evidence="9">
    <location>
        <begin position="566"/>
        <end position="595"/>
    </location>
</feature>
<feature type="compositionally biased region" description="Low complexity" evidence="9">
    <location>
        <begin position="424"/>
        <end position="434"/>
    </location>
</feature>
<dbReference type="OrthoDB" id="5584760at2759"/>
<comment type="similarity">
    <text evidence="2">Belongs to the TAF4 family.</text>
</comment>